<reference evidence="8" key="1">
    <citation type="journal article" date="2019" name="Int. J. Syst. Evol. Microbiol.">
        <title>The Global Catalogue of Microorganisms (GCM) 10K type strain sequencing project: providing services to taxonomists for standard genome sequencing and annotation.</title>
        <authorList>
            <consortium name="The Broad Institute Genomics Platform"/>
            <consortium name="The Broad Institute Genome Sequencing Center for Infectious Disease"/>
            <person name="Wu L."/>
            <person name="Ma J."/>
        </authorList>
    </citation>
    <scope>NUCLEOTIDE SEQUENCE [LARGE SCALE GENOMIC DNA]</scope>
    <source>
        <strain evidence="8">NBRC 110140</strain>
    </source>
</reference>
<evidence type="ECO:0000313" key="7">
    <source>
        <dbReference type="EMBL" id="GLQ35964.1"/>
    </source>
</evidence>
<feature type="transmembrane region" description="Helical" evidence="6">
    <location>
        <begin position="144"/>
        <end position="170"/>
    </location>
</feature>
<evidence type="ECO:0000256" key="6">
    <source>
        <dbReference type="SAM" id="Phobius"/>
    </source>
</evidence>
<dbReference type="Proteomes" id="UP001156694">
    <property type="component" value="Unassembled WGS sequence"/>
</dbReference>
<dbReference type="EMBL" id="BSNN01000007">
    <property type="protein sequence ID" value="GLQ35964.1"/>
    <property type="molecule type" value="Genomic_DNA"/>
</dbReference>
<feature type="transmembrane region" description="Helical" evidence="6">
    <location>
        <begin position="115"/>
        <end position="137"/>
    </location>
</feature>
<feature type="transmembrane region" description="Helical" evidence="6">
    <location>
        <begin position="176"/>
        <end position="194"/>
    </location>
</feature>
<name>A0ABQ5VXE7_9RHOB</name>
<feature type="transmembrane region" description="Helical" evidence="6">
    <location>
        <begin position="46"/>
        <end position="67"/>
    </location>
</feature>
<keyword evidence="3 6" id="KW-0812">Transmembrane</keyword>
<feature type="transmembrane region" description="Helical" evidence="6">
    <location>
        <begin position="361"/>
        <end position="380"/>
    </location>
</feature>
<organism evidence="7 8">
    <name type="scientific">Amylibacter marinus</name>
    <dbReference type="NCBI Taxonomy" id="1475483"/>
    <lineage>
        <taxon>Bacteria</taxon>
        <taxon>Pseudomonadati</taxon>
        <taxon>Pseudomonadota</taxon>
        <taxon>Alphaproteobacteria</taxon>
        <taxon>Rhodobacterales</taxon>
        <taxon>Paracoccaceae</taxon>
        <taxon>Amylibacter</taxon>
    </lineage>
</organism>
<dbReference type="PANTHER" id="PTHR30250">
    <property type="entry name" value="PST FAMILY PREDICTED COLANIC ACID TRANSPORTER"/>
    <property type="match status" value="1"/>
</dbReference>
<protein>
    <recommendedName>
        <fullName evidence="9">Membrane protein involved in the export of O-antigen and teichoic acid</fullName>
    </recommendedName>
</protein>
<keyword evidence="8" id="KW-1185">Reference proteome</keyword>
<evidence type="ECO:0000256" key="4">
    <source>
        <dbReference type="ARBA" id="ARBA00022989"/>
    </source>
</evidence>
<feature type="transmembrane region" description="Helical" evidence="6">
    <location>
        <begin position="295"/>
        <end position="315"/>
    </location>
</feature>
<feature type="transmembrane region" description="Helical" evidence="6">
    <location>
        <begin position="252"/>
        <end position="274"/>
    </location>
</feature>
<evidence type="ECO:0008006" key="9">
    <source>
        <dbReference type="Google" id="ProtNLM"/>
    </source>
</evidence>
<feature type="transmembrane region" description="Helical" evidence="6">
    <location>
        <begin position="214"/>
        <end position="232"/>
    </location>
</feature>
<dbReference type="PANTHER" id="PTHR30250:SF11">
    <property type="entry name" value="O-ANTIGEN TRANSPORTER-RELATED"/>
    <property type="match status" value="1"/>
</dbReference>
<proteinExistence type="predicted"/>
<dbReference type="InterPro" id="IPR050833">
    <property type="entry name" value="Poly_Biosynth_Transport"/>
</dbReference>
<keyword evidence="5 6" id="KW-0472">Membrane</keyword>
<sequence>MIQKGSAHLIHQFATSGGLIATGVMLNLFLQIVITRSLGIETLGEFTLWRNNILLVSGGANFGMALLILKEVPKLRAEGNAGEQRKFLFFVISVLLVGLCLVSMLYWLFSPLPSASNIIFYLSCAGFSVVVLGASYIRASGDLVLALVLDNISVRMLLLGFLLIGLVMGGRLNVQILYFAAILVTASILSVAVWQKFRQNIRRVGHGAGVGYRYWSQETAGFFLLSVAYLLGERSTLFISGLFLPAFDLGQFAFMSMLAGLLMVPQMAVNRVIAPQMANKYLQKDFVGLREIVRIARWFLFAIGVCGAGVLYLAYPLAESATNAKGAIIPSVFFIMLLSGVVLCIGAPVGIGISMIGRQRAAAIVFGSAVIIKILAFYMLVPRYGIVALVLVELGYVILWNLIMAGRFYYFLQLEEQADKPVV</sequence>
<keyword evidence="4 6" id="KW-1133">Transmembrane helix</keyword>
<evidence type="ECO:0000256" key="3">
    <source>
        <dbReference type="ARBA" id="ARBA00022692"/>
    </source>
</evidence>
<feature type="transmembrane region" description="Helical" evidence="6">
    <location>
        <begin position="386"/>
        <end position="410"/>
    </location>
</feature>
<gene>
    <name evidence="7" type="ORF">GCM10007939_22480</name>
</gene>
<dbReference type="RefSeq" id="WP_284379185.1">
    <property type="nucleotide sequence ID" value="NZ_BSNN01000007.1"/>
</dbReference>
<comment type="subcellular location">
    <subcellularLocation>
        <location evidence="1">Cell membrane</location>
        <topology evidence="1">Multi-pass membrane protein</topology>
    </subcellularLocation>
</comment>
<feature type="transmembrane region" description="Helical" evidence="6">
    <location>
        <begin position="12"/>
        <end position="34"/>
    </location>
</feature>
<feature type="transmembrane region" description="Helical" evidence="6">
    <location>
        <begin position="327"/>
        <end position="349"/>
    </location>
</feature>
<comment type="caution">
    <text evidence="7">The sequence shown here is derived from an EMBL/GenBank/DDBJ whole genome shotgun (WGS) entry which is preliminary data.</text>
</comment>
<evidence type="ECO:0000256" key="1">
    <source>
        <dbReference type="ARBA" id="ARBA00004651"/>
    </source>
</evidence>
<evidence type="ECO:0000256" key="5">
    <source>
        <dbReference type="ARBA" id="ARBA00023136"/>
    </source>
</evidence>
<feature type="transmembrane region" description="Helical" evidence="6">
    <location>
        <begin position="87"/>
        <end position="109"/>
    </location>
</feature>
<keyword evidence="2" id="KW-1003">Cell membrane</keyword>
<evidence type="ECO:0000313" key="8">
    <source>
        <dbReference type="Proteomes" id="UP001156694"/>
    </source>
</evidence>
<accession>A0ABQ5VXE7</accession>
<evidence type="ECO:0000256" key="2">
    <source>
        <dbReference type="ARBA" id="ARBA00022475"/>
    </source>
</evidence>